<evidence type="ECO:0000313" key="2">
    <source>
        <dbReference type="Proteomes" id="UP000183208"/>
    </source>
</evidence>
<dbReference type="RefSeq" id="WP_074819205.1">
    <property type="nucleotide sequence ID" value="NZ_FNTI01000001.1"/>
</dbReference>
<dbReference type="AlphaFoldDB" id="A0A1H4VUY6"/>
<proteinExistence type="predicted"/>
<evidence type="ECO:0000313" key="1">
    <source>
        <dbReference type="EMBL" id="SEC84919.1"/>
    </source>
</evidence>
<organism evidence="1 2">
    <name type="scientific">Bradyrhizobium lablabi</name>
    <dbReference type="NCBI Taxonomy" id="722472"/>
    <lineage>
        <taxon>Bacteria</taxon>
        <taxon>Pseudomonadati</taxon>
        <taxon>Pseudomonadota</taxon>
        <taxon>Alphaproteobacteria</taxon>
        <taxon>Hyphomicrobiales</taxon>
        <taxon>Nitrobacteraceae</taxon>
        <taxon>Bradyrhizobium</taxon>
    </lineage>
</organism>
<sequence>MKMLSEGVGKMIEHLAFTEFDMTGITNTVTRYKEAGWQADFDINDKQLGVVGIALENPIRRDGTIVIFEIHKLAKPGLFGRKAHWVVQLYSQDGGPSSRIKRGCVAASMQAYAISSAEKDLYHGFLSVADFDLAAIAY</sequence>
<name>A0A1H4VUY6_9BRAD</name>
<dbReference type="EMBL" id="FNTI01000001">
    <property type="protein sequence ID" value="SEC84919.1"/>
    <property type="molecule type" value="Genomic_DNA"/>
</dbReference>
<accession>A0A1H4VUY6</accession>
<gene>
    <name evidence="1" type="ORF">SAMN05444171_2410</name>
</gene>
<protein>
    <submittedName>
        <fullName evidence="1">Uncharacterized protein</fullName>
    </submittedName>
</protein>
<reference evidence="1 2" key="1">
    <citation type="submission" date="2016-10" db="EMBL/GenBank/DDBJ databases">
        <authorList>
            <person name="de Groot N.N."/>
        </authorList>
    </citation>
    <scope>NUCLEOTIDE SEQUENCE [LARGE SCALE GENOMIC DNA]</scope>
    <source>
        <strain evidence="1 2">GAS522</strain>
    </source>
</reference>
<dbReference type="Proteomes" id="UP000183208">
    <property type="component" value="Unassembled WGS sequence"/>
</dbReference>